<evidence type="ECO:0000256" key="1">
    <source>
        <dbReference type="ARBA" id="ARBA00006484"/>
    </source>
</evidence>
<evidence type="ECO:0000313" key="3">
    <source>
        <dbReference type="Proteomes" id="UP000703038"/>
    </source>
</evidence>
<dbReference type="RefSeq" id="WP_204870126.1">
    <property type="nucleotide sequence ID" value="NZ_JAFBBK010000001.1"/>
</dbReference>
<sequence length="287" mass="29962">MNRLQNKVMLITGAGSGLGRETALLAAQEGARVVVTDKIESRIAPVVEAIEAAGGTASGIRVDVTSESDIEAGVAHAVDTYGRLDVAHANAGVTVPGFGSVAFEDVTVEEWNTVNDVNFLGVFLTIKHAVRAMKTTGGGSIVVTTSASALVAYPGFGAYVAGKTGAIGIVRAAAYDFGKYGIRVNATCPTHGMSANFGQDPEAPVLGRSYEQMAGPWDPTHAVMPLRIPEPPSLAHNAWPVIFLASDESQYMSGTAIPTGDGGQHARVSIPFPDRWTLNDETPEVDV</sequence>
<gene>
    <name evidence="2" type="ORF">JOE42_004190</name>
</gene>
<evidence type="ECO:0000313" key="2">
    <source>
        <dbReference type="EMBL" id="MBM7417457.1"/>
    </source>
</evidence>
<dbReference type="EMBL" id="JAFBBK010000001">
    <property type="protein sequence ID" value="MBM7417457.1"/>
    <property type="molecule type" value="Genomic_DNA"/>
</dbReference>
<dbReference type="PANTHER" id="PTHR42820:SF1">
    <property type="entry name" value="SHORT-CHAIN DEHYDROGENASE_REDUCTASE FAMILY PROTEIN"/>
    <property type="match status" value="1"/>
</dbReference>
<keyword evidence="3" id="KW-1185">Reference proteome</keyword>
<dbReference type="InterPro" id="IPR002347">
    <property type="entry name" value="SDR_fam"/>
</dbReference>
<accession>A0ABS2KZV3</accession>
<dbReference type="PROSITE" id="PS00061">
    <property type="entry name" value="ADH_SHORT"/>
    <property type="match status" value="1"/>
</dbReference>
<comment type="caution">
    <text evidence="2">The sequence shown here is derived from an EMBL/GenBank/DDBJ whole genome shotgun (WGS) entry which is preliminary data.</text>
</comment>
<dbReference type="Gene3D" id="3.40.50.720">
    <property type="entry name" value="NAD(P)-binding Rossmann-like Domain"/>
    <property type="match status" value="1"/>
</dbReference>
<dbReference type="PRINTS" id="PR00081">
    <property type="entry name" value="GDHRDH"/>
</dbReference>
<dbReference type="Pfam" id="PF00106">
    <property type="entry name" value="adh_short"/>
    <property type="match status" value="1"/>
</dbReference>
<dbReference type="SUPFAM" id="SSF51735">
    <property type="entry name" value="NAD(P)-binding Rossmann-fold domains"/>
    <property type="match status" value="1"/>
</dbReference>
<proteinExistence type="inferred from homology"/>
<protein>
    <submittedName>
        <fullName evidence="2">NAD(P)-dependent dehydrogenase (Short-subunit alcohol dehydrogenase family)</fullName>
    </submittedName>
</protein>
<dbReference type="CDD" id="cd05233">
    <property type="entry name" value="SDR_c"/>
    <property type="match status" value="1"/>
</dbReference>
<dbReference type="Proteomes" id="UP000703038">
    <property type="component" value="Unassembled WGS sequence"/>
</dbReference>
<comment type="similarity">
    <text evidence="1">Belongs to the short-chain dehydrogenases/reductases (SDR) family.</text>
</comment>
<dbReference type="InterPro" id="IPR020904">
    <property type="entry name" value="Sc_DH/Rdtase_CS"/>
</dbReference>
<dbReference type="PANTHER" id="PTHR42820">
    <property type="entry name" value="SHORT-CHAIN DEHYDROGENASE REDUCTASE"/>
    <property type="match status" value="1"/>
</dbReference>
<dbReference type="InterPro" id="IPR036291">
    <property type="entry name" value="NAD(P)-bd_dom_sf"/>
</dbReference>
<reference evidence="2 3" key="1">
    <citation type="submission" date="2021-01" db="EMBL/GenBank/DDBJ databases">
        <title>Genomics of switchgrass bacterial isolates.</title>
        <authorList>
            <person name="Shade A."/>
        </authorList>
    </citation>
    <scope>NUCLEOTIDE SEQUENCE [LARGE SCALE GENOMIC DNA]</scope>
    <source>
        <strain evidence="2 3">PvP111</strain>
    </source>
</reference>
<name>A0ABS2KZV3_9NOCA</name>
<organism evidence="2 3">
    <name type="scientific">Rhodococcoides corynebacterioides</name>
    <dbReference type="NCBI Taxonomy" id="53972"/>
    <lineage>
        <taxon>Bacteria</taxon>
        <taxon>Bacillati</taxon>
        <taxon>Actinomycetota</taxon>
        <taxon>Actinomycetes</taxon>
        <taxon>Mycobacteriales</taxon>
        <taxon>Nocardiaceae</taxon>
        <taxon>Rhodococcoides</taxon>
    </lineage>
</organism>